<dbReference type="RefSeq" id="WP_117893079.1">
    <property type="nucleotide sequence ID" value="NZ_JAHYMS010000054.1"/>
</dbReference>
<feature type="transmembrane region" description="Helical" evidence="1">
    <location>
        <begin position="92"/>
        <end position="115"/>
    </location>
</feature>
<accession>A0A395UQA2</accession>
<keyword evidence="1" id="KW-0472">Membrane</keyword>
<evidence type="ECO:0000313" key="3">
    <source>
        <dbReference type="Proteomes" id="UP000266497"/>
    </source>
</evidence>
<feature type="transmembrane region" description="Helical" evidence="1">
    <location>
        <begin position="54"/>
        <end position="72"/>
    </location>
</feature>
<keyword evidence="1" id="KW-0812">Transmembrane</keyword>
<evidence type="ECO:0000256" key="1">
    <source>
        <dbReference type="SAM" id="Phobius"/>
    </source>
</evidence>
<dbReference type="EMBL" id="QRUD01000034">
    <property type="protein sequence ID" value="RGR38277.1"/>
    <property type="molecule type" value="Genomic_DNA"/>
</dbReference>
<organism evidence="2 3">
    <name type="scientific">Phocaeicola vulgatus</name>
    <name type="common">Bacteroides vulgatus</name>
    <dbReference type="NCBI Taxonomy" id="821"/>
    <lineage>
        <taxon>Bacteria</taxon>
        <taxon>Pseudomonadati</taxon>
        <taxon>Bacteroidota</taxon>
        <taxon>Bacteroidia</taxon>
        <taxon>Bacteroidales</taxon>
        <taxon>Bacteroidaceae</taxon>
        <taxon>Phocaeicola</taxon>
    </lineage>
</organism>
<reference evidence="2 3" key="1">
    <citation type="submission" date="2018-08" db="EMBL/GenBank/DDBJ databases">
        <title>A genome reference for cultivated species of the human gut microbiota.</title>
        <authorList>
            <person name="Zou Y."/>
            <person name="Xue W."/>
            <person name="Luo G."/>
        </authorList>
    </citation>
    <scope>NUCLEOTIDE SEQUENCE [LARGE SCALE GENOMIC DNA]</scope>
    <source>
        <strain evidence="2 3">AF25-30LB</strain>
    </source>
</reference>
<evidence type="ECO:0000313" key="2">
    <source>
        <dbReference type="EMBL" id="RGR38277.1"/>
    </source>
</evidence>
<name>A0A395UQA2_PHOVU</name>
<keyword evidence="1" id="KW-1133">Transmembrane helix</keyword>
<dbReference type="AlphaFoldDB" id="A0A395UQA2"/>
<protein>
    <recommendedName>
        <fullName evidence="4">Transmembrane protein</fullName>
    </recommendedName>
</protein>
<gene>
    <name evidence="2" type="ORF">DWY53_12670</name>
</gene>
<sequence>MITRITTPGQLEALENSTMIFAVISALIALLIAFIISFIIKYQGGQDKSYITRRIWFIVIGIVSAAGFYLYNDLVVKGQIVNAGFKSMFVETNITCIGILLGIYFVLGILIMFIFRNSKFGSILGKGKE</sequence>
<comment type="caution">
    <text evidence="2">The sequence shown here is derived from an EMBL/GenBank/DDBJ whole genome shotgun (WGS) entry which is preliminary data.</text>
</comment>
<dbReference type="Proteomes" id="UP000266497">
    <property type="component" value="Unassembled WGS sequence"/>
</dbReference>
<evidence type="ECO:0008006" key="4">
    <source>
        <dbReference type="Google" id="ProtNLM"/>
    </source>
</evidence>
<feature type="transmembrane region" description="Helical" evidence="1">
    <location>
        <begin position="20"/>
        <end position="42"/>
    </location>
</feature>
<proteinExistence type="predicted"/>